<feature type="compositionally biased region" description="Polar residues" evidence="1">
    <location>
        <begin position="123"/>
        <end position="143"/>
    </location>
</feature>
<evidence type="ECO:0000313" key="3">
    <source>
        <dbReference type="WBParaSite" id="jg25263"/>
    </source>
</evidence>
<dbReference type="WBParaSite" id="jg25263">
    <property type="protein sequence ID" value="jg25263"/>
    <property type="gene ID" value="jg25263"/>
</dbReference>
<evidence type="ECO:0000256" key="1">
    <source>
        <dbReference type="SAM" id="MobiDB-lite"/>
    </source>
</evidence>
<dbReference type="AlphaFoldDB" id="A0A915DZ98"/>
<protein>
    <submittedName>
        <fullName evidence="3">Uncharacterized protein</fullName>
    </submittedName>
</protein>
<feature type="region of interest" description="Disordered" evidence="1">
    <location>
        <begin position="1"/>
        <end position="163"/>
    </location>
</feature>
<feature type="compositionally biased region" description="Low complexity" evidence="1">
    <location>
        <begin position="49"/>
        <end position="63"/>
    </location>
</feature>
<feature type="compositionally biased region" description="Low complexity" evidence="1">
    <location>
        <begin position="144"/>
        <end position="163"/>
    </location>
</feature>
<keyword evidence="2" id="KW-1185">Reference proteome</keyword>
<dbReference type="Proteomes" id="UP000887574">
    <property type="component" value="Unplaced"/>
</dbReference>
<proteinExistence type="predicted"/>
<feature type="compositionally biased region" description="Low complexity" evidence="1">
    <location>
        <begin position="76"/>
        <end position="96"/>
    </location>
</feature>
<feature type="compositionally biased region" description="Polar residues" evidence="1">
    <location>
        <begin position="10"/>
        <end position="48"/>
    </location>
</feature>
<sequence length="163" mass="17418">MQDAIHNFHPQYQQYTQHSNPSRSANGQMIVSVNSQLPPSSGGQQCSPTAQNSFAASSNNSTTHQRSTAAVGRQAQPSTSLTSNPSTTTNSYTQPTFWPLRQNPGSTTTNTTTVDNNERRLANSGSIGSGANNYASMAQTSGLPGQQQPAQPTHQQPPLLFEQ</sequence>
<evidence type="ECO:0000313" key="2">
    <source>
        <dbReference type="Proteomes" id="UP000887574"/>
    </source>
</evidence>
<accession>A0A915DZ98</accession>
<name>A0A915DZ98_9BILA</name>
<organism evidence="2 3">
    <name type="scientific">Ditylenchus dipsaci</name>
    <dbReference type="NCBI Taxonomy" id="166011"/>
    <lineage>
        <taxon>Eukaryota</taxon>
        <taxon>Metazoa</taxon>
        <taxon>Ecdysozoa</taxon>
        <taxon>Nematoda</taxon>
        <taxon>Chromadorea</taxon>
        <taxon>Rhabditida</taxon>
        <taxon>Tylenchina</taxon>
        <taxon>Tylenchomorpha</taxon>
        <taxon>Sphaerularioidea</taxon>
        <taxon>Anguinidae</taxon>
        <taxon>Anguininae</taxon>
        <taxon>Ditylenchus</taxon>
    </lineage>
</organism>
<reference evidence="3" key="1">
    <citation type="submission" date="2022-11" db="UniProtKB">
        <authorList>
            <consortium name="WormBaseParasite"/>
        </authorList>
    </citation>
    <scope>IDENTIFICATION</scope>
</reference>